<dbReference type="NCBIfam" id="TIGR00556">
    <property type="entry name" value="pantethn_trn"/>
    <property type="match status" value="1"/>
</dbReference>
<feature type="binding site" evidence="9">
    <location>
        <position position="334"/>
    </location>
    <ligand>
        <name>AMP</name>
        <dbReference type="ChEBI" id="CHEBI:456215"/>
    </ligand>
</feature>
<comment type="caution">
    <text evidence="11">The sequence shown here is derived from an EMBL/GenBank/DDBJ whole genome shotgun (WGS) entry which is preliminary data.</text>
</comment>
<comment type="catalytic activity">
    <reaction evidence="9">
        <text>(6S)-NADPHX + ADP = AMP + phosphate + NADPH + H(+)</text>
        <dbReference type="Rhea" id="RHEA:32235"/>
        <dbReference type="ChEBI" id="CHEBI:15378"/>
        <dbReference type="ChEBI" id="CHEBI:43474"/>
        <dbReference type="ChEBI" id="CHEBI:57783"/>
        <dbReference type="ChEBI" id="CHEBI:64076"/>
        <dbReference type="ChEBI" id="CHEBI:456215"/>
        <dbReference type="ChEBI" id="CHEBI:456216"/>
        <dbReference type="EC" id="4.2.1.136"/>
    </reaction>
</comment>
<evidence type="ECO:0000256" key="2">
    <source>
        <dbReference type="ARBA" id="ARBA00022723"/>
    </source>
</evidence>
<keyword evidence="3 9" id="KW-0547">Nucleotide-binding</keyword>
<comment type="function">
    <text evidence="9">Catalyzes the dehydration of the S-form of NAD(P)HX at the expense of ADP, which is converted to AMP. Together with NAD(P)HX epimerase, which catalyzes the epimerization of the S- and R-forms, the enzyme allows the repair of both epimers of NAD(P)HX, a damaged form of NAD(P)H that is a result of enzymatic or heat-dependent hydration.</text>
</comment>
<evidence type="ECO:0000313" key="12">
    <source>
        <dbReference type="Proteomes" id="UP000003744"/>
    </source>
</evidence>
<dbReference type="HAMAP" id="MF_01965">
    <property type="entry name" value="NADHX_dehydratase"/>
    <property type="match status" value="1"/>
</dbReference>
<dbReference type="GO" id="GO:0110051">
    <property type="term" value="P:metabolite repair"/>
    <property type="evidence" value="ECO:0007669"/>
    <property type="project" value="TreeGrafter"/>
</dbReference>
<feature type="binding site" evidence="9">
    <location>
        <position position="219"/>
    </location>
    <ligand>
        <name>(6S)-NADPHX</name>
        <dbReference type="ChEBI" id="CHEBI:64076"/>
    </ligand>
</feature>
<organism evidence="11 12">
    <name type="scientific">Anaerococcus tetradius ATCC 35098</name>
    <dbReference type="NCBI Taxonomy" id="525255"/>
    <lineage>
        <taxon>Bacteria</taxon>
        <taxon>Bacillati</taxon>
        <taxon>Bacillota</taxon>
        <taxon>Tissierellia</taxon>
        <taxon>Tissierellales</taxon>
        <taxon>Peptoniphilaceae</taxon>
        <taxon>Anaerococcus</taxon>
    </lineage>
</organism>
<dbReference type="Proteomes" id="UP000003744">
    <property type="component" value="Unassembled WGS sequence"/>
</dbReference>
<keyword evidence="8 9" id="KW-0456">Lyase</keyword>
<dbReference type="InterPro" id="IPR008278">
    <property type="entry name" value="4-PPantetheinyl_Trfase_dom"/>
</dbReference>
<dbReference type="CDD" id="cd01171">
    <property type="entry name" value="YXKO-related"/>
    <property type="match status" value="1"/>
</dbReference>
<dbReference type="PANTHER" id="PTHR12592">
    <property type="entry name" value="ATP-DEPENDENT (S)-NAD(P)H-HYDRATE DEHYDRATASE FAMILY MEMBER"/>
    <property type="match status" value="1"/>
</dbReference>
<evidence type="ECO:0000256" key="5">
    <source>
        <dbReference type="ARBA" id="ARBA00022842"/>
    </source>
</evidence>
<dbReference type="RefSeq" id="WP_004835945.1">
    <property type="nucleotide sequence ID" value="NZ_GG666295.1"/>
</dbReference>
<evidence type="ECO:0000256" key="6">
    <source>
        <dbReference type="ARBA" id="ARBA00022857"/>
    </source>
</evidence>
<comment type="similarity">
    <text evidence="9">Belongs to the NnrD/CARKD family.</text>
</comment>
<feature type="domain" description="YjeF C-terminal" evidence="10">
    <location>
        <begin position="114"/>
        <end position="393"/>
    </location>
</feature>
<protein>
    <recommendedName>
        <fullName evidence="9">ADP-dependent (S)-NAD(P)H-hydrate dehydratase</fullName>
        <ecNumber evidence="9">4.2.1.136</ecNumber>
    </recommendedName>
    <alternativeName>
        <fullName evidence="9">ADP-dependent NAD(P)HX dehydratase</fullName>
    </alternativeName>
</protein>
<dbReference type="InterPro" id="IPR037143">
    <property type="entry name" value="4-PPantetheinyl_Trfase_dom_sf"/>
</dbReference>
<dbReference type="InterPro" id="IPR017953">
    <property type="entry name" value="Carbohydrate_kinase_pred_CS"/>
</dbReference>
<evidence type="ECO:0000256" key="7">
    <source>
        <dbReference type="ARBA" id="ARBA00023027"/>
    </source>
</evidence>
<dbReference type="PROSITE" id="PS01050">
    <property type="entry name" value="YJEF_C_2"/>
    <property type="match status" value="1"/>
</dbReference>
<comment type="subunit">
    <text evidence="9">Homotetramer.</text>
</comment>
<dbReference type="InterPro" id="IPR029056">
    <property type="entry name" value="Ribokinase-like"/>
</dbReference>
<comment type="caution">
    <text evidence="9">Lacks conserved residue(s) required for the propagation of feature annotation.</text>
</comment>
<dbReference type="GO" id="GO:0046496">
    <property type="term" value="P:nicotinamide nucleotide metabolic process"/>
    <property type="evidence" value="ECO:0007669"/>
    <property type="project" value="UniProtKB-UniRule"/>
</dbReference>
<dbReference type="AlphaFoldDB" id="C2CFI9"/>
<dbReference type="HOGENOM" id="CLU_024853_2_2_9"/>
<name>C2CFI9_9FIRM</name>
<feature type="binding site" evidence="9">
    <location>
        <position position="269"/>
    </location>
    <ligand>
        <name>(6S)-NADPHX</name>
        <dbReference type="ChEBI" id="CHEBI:64076"/>
    </ligand>
</feature>
<evidence type="ECO:0000256" key="4">
    <source>
        <dbReference type="ARBA" id="ARBA00022840"/>
    </source>
</evidence>
<keyword evidence="7 9" id="KW-0520">NAD</keyword>
<dbReference type="Gene3D" id="3.90.470.20">
    <property type="entry name" value="4'-phosphopantetheinyl transferase domain"/>
    <property type="match status" value="1"/>
</dbReference>
<evidence type="ECO:0000256" key="8">
    <source>
        <dbReference type="ARBA" id="ARBA00023239"/>
    </source>
</evidence>
<evidence type="ECO:0000256" key="9">
    <source>
        <dbReference type="HAMAP-Rule" id="MF_01965"/>
    </source>
</evidence>
<dbReference type="PANTHER" id="PTHR12592:SF0">
    <property type="entry name" value="ATP-DEPENDENT (S)-NAD(P)H-HYDRATE DEHYDRATASE"/>
    <property type="match status" value="1"/>
</dbReference>
<dbReference type="InterPro" id="IPR004568">
    <property type="entry name" value="Ppantetheine-prot_Trfase_dom"/>
</dbReference>
<dbReference type="EMBL" id="ACGC01000012">
    <property type="protein sequence ID" value="EEI83637.1"/>
    <property type="molecule type" value="Genomic_DNA"/>
</dbReference>
<dbReference type="SUPFAM" id="SSF53613">
    <property type="entry name" value="Ribokinase-like"/>
    <property type="match status" value="1"/>
</dbReference>
<keyword evidence="4 9" id="KW-0067">ATP-binding</keyword>
<keyword evidence="6 9" id="KW-0521">NADP</keyword>
<dbReference type="eggNOG" id="COG0736">
    <property type="taxonomic scope" value="Bacteria"/>
</dbReference>
<feature type="binding site" evidence="9">
    <location>
        <begin position="306"/>
        <end position="310"/>
    </location>
    <ligand>
        <name>AMP</name>
        <dbReference type="ChEBI" id="CHEBI:456215"/>
    </ligand>
</feature>
<dbReference type="Pfam" id="PF01648">
    <property type="entry name" value="ACPS"/>
    <property type="match status" value="1"/>
</dbReference>
<keyword evidence="5" id="KW-0460">Magnesium</keyword>
<keyword evidence="2" id="KW-0479">Metal-binding</keyword>
<evidence type="ECO:0000259" key="10">
    <source>
        <dbReference type="PROSITE" id="PS51383"/>
    </source>
</evidence>
<dbReference type="GO" id="GO:0052856">
    <property type="term" value="F:NAD(P)HX epimerase activity"/>
    <property type="evidence" value="ECO:0007669"/>
    <property type="project" value="TreeGrafter"/>
</dbReference>
<dbReference type="GO" id="GO:0006633">
    <property type="term" value="P:fatty acid biosynthetic process"/>
    <property type="evidence" value="ECO:0007669"/>
    <property type="project" value="InterPro"/>
</dbReference>
<feature type="binding site" evidence="9">
    <location>
        <position position="335"/>
    </location>
    <ligand>
        <name>(6S)-NADPHX</name>
        <dbReference type="ChEBI" id="CHEBI:64076"/>
    </ligand>
</feature>
<dbReference type="GO" id="GO:0052855">
    <property type="term" value="F:ADP-dependent NAD(P)H-hydrate dehydratase activity"/>
    <property type="evidence" value="ECO:0007669"/>
    <property type="project" value="UniProtKB-UniRule"/>
</dbReference>
<dbReference type="InterPro" id="IPR000631">
    <property type="entry name" value="CARKD"/>
</dbReference>
<keyword evidence="1" id="KW-0808">Transferase</keyword>
<accession>C2CFI9</accession>
<proteinExistence type="inferred from homology"/>
<dbReference type="Pfam" id="PF01256">
    <property type="entry name" value="Carb_kinase"/>
    <property type="match status" value="1"/>
</dbReference>
<dbReference type="PROSITE" id="PS51383">
    <property type="entry name" value="YJEF_C_3"/>
    <property type="match status" value="1"/>
</dbReference>
<evidence type="ECO:0000256" key="3">
    <source>
        <dbReference type="ARBA" id="ARBA00022741"/>
    </source>
</evidence>
<reference evidence="11 12" key="1">
    <citation type="submission" date="2009-01" db="EMBL/GenBank/DDBJ databases">
        <authorList>
            <person name="Qin X."/>
            <person name="Bachman B."/>
            <person name="Battles P."/>
            <person name="Bell A."/>
            <person name="Bess C."/>
            <person name="Bickham C."/>
            <person name="Chaboub L."/>
            <person name="Chen D."/>
            <person name="Coyle M."/>
            <person name="Deiros D.R."/>
            <person name="Dinh H."/>
            <person name="Forbes L."/>
            <person name="Fowler G."/>
            <person name="Francisco L."/>
            <person name="Fu Q."/>
            <person name="Gubbala S."/>
            <person name="Hale W."/>
            <person name="Han Y."/>
            <person name="Hemphill L."/>
            <person name="Highlander S.K."/>
            <person name="Hirani K."/>
            <person name="Hogues M."/>
            <person name="Jackson L."/>
            <person name="Jakkamsetti A."/>
            <person name="Javaid M."/>
            <person name="Jiang H."/>
            <person name="Korchina V."/>
            <person name="Kovar C."/>
            <person name="Lara F."/>
            <person name="Lee S."/>
            <person name="Mata R."/>
            <person name="Mathew T."/>
            <person name="Moen C."/>
            <person name="Morales K."/>
            <person name="Munidasa M."/>
            <person name="Nazareth L."/>
            <person name="Ngo R."/>
            <person name="Nguyen L."/>
            <person name="Okwuonu G."/>
            <person name="Ongeri F."/>
            <person name="Patil S."/>
            <person name="Petrosino J."/>
            <person name="Pham C."/>
            <person name="Pham P."/>
            <person name="Pu L.-L."/>
            <person name="Puazo M."/>
            <person name="Raj R."/>
            <person name="Reid J."/>
            <person name="Rouhana J."/>
            <person name="Saada N."/>
            <person name="Shang Y."/>
            <person name="Simmons D."/>
            <person name="Thornton R."/>
            <person name="Warren J."/>
            <person name="Weissenberger G."/>
            <person name="Zhang J."/>
            <person name="Zhang L."/>
            <person name="Zhou C."/>
            <person name="Zhu D."/>
            <person name="Muzny D."/>
            <person name="Worley K."/>
            <person name="Gibbs R."/>
        </authorList>
    </citation>
    <scope>NUCLEOTIDE SEQUENCE [LARGE SCALE GENOMIC DNA]</scope>
    <source>
        <strain evidence="11 12">ATCC 35098</strain>
    </source>
</reference>
<evidence type="ECO:0000313" key="11">
    <source>
        <dbReference type="EMBL" id="EEI83637.1"/>
    </source>
</evidence>
<comment type="cofactor">
    <cofactor evidence="9">
        <name>Mg(2+)</name>
        <dbReference type="ChEBI" id="CHEBI:18420"/>
    </cofactor>
</comment>
<dbReference type="GO" id="GO:0008897">
    <property type="term" value="F:holo-[acyl-carrier-protein] synthase activity"/>
    <property type="evidence" value="ECO:0007669"/>
    <property type="project" value="InterPro"/>
</dbReference>
<sequence length="394" mass="42910">MIGIGIGIDIVNIKKFTSKSHINEIFTQNEISYANSKKIPSQTLAGIFAAKEALVKAYSLNLSYIVAKRIEIKHEGNILKAYLDGRFLTKSISISHDCDYAVAICTKDTHILNINTDFINVLPKRSKSSHKGDYGKIAFLGGSDGMAGSIYLASSAALRSGAGLVYAIVPDSISNILQIKATEQIILNLESENIVYNKSNINKINSYLIDKDVLVIGPGMGRDSTLNFLINSIFLNYGGKILVDADGLNAVSLNPEILKNHEKLVLTPHLKEFSRLSKLSIDEIKADRVNIAKNFAKKYKLILVLKSEETLVTDGNRVYINKIGNPGMATAGSGDVLSGVIAALLHRLDPYKASCLGVYLHSLAGDLARDEIGEESLIASDIIKYLSKAIKLLR</sequence>
<evidence type="ECO:0000256" key="1">
    <source>
        <dbReference type="ARBA" id="ARBA00022679"/>
    </source>
</evidence>
<dbReference type="eggNOG" id="COG0063">
    <property type="taxonomic scope" value="Bacteria"/>
</dbReference>
<gene>
    <name evidence="9" type="primary">nnrD</name>
    <name evidence="11" type="ORF">HMPREF0077_0249</name>
</gene>
<dbReference type="GO" id="GO:0000287">
    <property type="term" value="F:magnesium ion binding"/>
    <property type="evidence" value="ECO:0007669"/>
    <property type="project" value="InterPro"/>
</dbReference>
<dbReference type="NCBIfam" id="TIGR00196">
    <property type="entry name" value="yjeF_cterm"/>
    <property type="match status" value="1"/>
</dbReference>
<comment type="catalytic activity">
    <reaction evidence="9">
        <text>(6S)-NADHX + ADP = AMP + phosphate + NADH + H(+)</text>
        <dbReference type="Rhea" id="RHEA:32223"/>
        <dbReference type="ChEBI" id="CHEBI:15378"/>
        <dbReference type="ChEBI" id="CHEBI:43474"/>
        <dbReference type="ChEBI" id="CHEBI:57945"/>
        <dbReference type="ChEBI" id="CHEBI:64074"/>
        <dbReference type="ChEBI" id="CHEBI:456215"/>
        <dbReference type="ChEBI" id="CHEBI:456216"/>
        <dbReference type="EC" id="4.2.1.136"/>
    </reaction>
</comment>
<dbReference type="GO" id="GO:0005524">
    <property type="term" value="F:ATP binding"/>
    <property type="evidence" value="ECO:0007669"/>
    <property type="project" value="UniProtKB-KW"/>
</dbReference>
<dbReference type="SUPFAM" id="SSF56214">
    <property type="entry name" value="4'-phosphopantetheinyl transferase"/>
    <property type="match status" value="1"/>
</dbReference>
<dbReference type="EC" id="4.2.1.136" evidence="9"/>
<dbReference type="Gene3D" id="3.40.1190.20">
    <property type="match status" value="1"/>
</dbReference>